<proteinExistence type="predicted"/>
<sequence length="80" mass="9116">MKNKQLLKIKEYKKSNKYWLEKSELNDDLEIESDNLLDAPDEVGMPKPPKPTNSLSTSPSPSPSPSIDNGFNQDIKKRRT</sequence>
<reference evidence="3" key="1">
    <citation type="journal article" date="2011" name="Genome Biol.">
        <title>Comparative genomics of the social amoebae Dictyostelium discoideum and Dictyostelium purpureum.</title>
        <authorList>
            <consortium name="US DOE Joint Genome Institute (JGI-PGF)"/>
            <person name="Sucgang R."/>
            <person name="Kuo A."/>
            <person name="Tian X."/>
            <person name="Salerno W."/>
            <person name="Parikh A."/>
            <person name="Feasley C.L."/>
            <person name="Dalin E."/>
            <person name="Tu H."/>
            <person name="Huang E."/>
            <person name="Barry K."/>
            <person name="Lindquist E."/>
            <person name="Shapiro H."/>
            <person name="Bruce D."/>
            <person name="Schmutz J."/>
            <person name="Salamov A."/>
            <person name="Fey P."/>
            <person name="Gaudet P."/>
            <person name="Anjard C."/>
            <person name="Babu M.M."/>
            <person name="Basu S."/>
            <person name="Bushmanova Y."/>
            <person name="van der Wel H."/>
            <person name="Katoh-Kurasawa M."/>
            <person name="Dinh C."/>
            <person name="Coutinho P.M."/>
            <person name="Saito T."/>
            <person name="Elias M."/>
            <person name="Schaap P."/>
            <person name="Kay R.R."/>
            <person name="Henrissat B."/>
            <person name="Eichinger L."/>
            <person name="Rivero F."/>
            <person name="Putnam N.H."/>
            <person name="West C.M."/>
            <person name="Loomis W.F."/>
            <person name="Chisholm R.L."/>
            <person name="Shaulsky G."/>
            <person name="Strassmann J.E."/>
            <person name="Queller D.C."/>
            <person name="Kuspa A."/>
            <person name="Grigoriev I.V."/>
        </authorList>
    </citation>
    <scope>NUCLEOTIDE SEQUENCE [LARGE SCALE GENOMIC DNA]</scope>
    <source>
        <strain evidence="3">QSDP1</strain>
    </source>
</reference>
<dbReference type="InParanoid" id="F0ZYL8"/>
<dbReference type="EMBL" id="GL871287">
    <property type="protein sequence ID" value="EGC30958.1"/>
    <property type="molecule type" value="Genomic_DNA"/>
</dbReference>
<feature type="region of interest" description="Disordered" evidence="1">
    <location>
        <begin position="32"/>
        <end position="80"/>
    </location>
</feature>
<protein>
    <submittedName>
        <fullName evidence="2">Uncharacterized protein</fullName>
    </submittedName>
</protein>
<dbReference type="Proteomes" id="UP000001064">
    <property type="component" value="Unassembled WGS sequence"/>
</dbReference>
<keyword evidence="3" id="KW-1185">Reference proteome</keyword>
<evidence type="ECO:0000313" key="2">
    <source>
        <dbReference type="EMBL" id="EGC30958.1"/>
    </source>
</evidence>
<evidence type="ECO:0000256" key="1">
    <source>
        <dbReference type="SAM" id="MobiDB-lite"/>
    </source>
</evidence>
<name>F0ZYL8_DICPU</name>
<accession>F0ZYL8</accession>
<dbReference type="AlphaFoldDB" id="F0ZYL8"/>
<organism evidence="2 3">
    <name type="scientific">Dictyostelium purpureum</name>
    <name type="common">Slime mold</name>
    <dbReference type="NCBI Taxonomy" id="5786"/>
    <lineage>
        <taxon>Eukaryota</taxon>
        <taxon>Amoebozoa</taxon>
        <taxon>Evosea</taxon>
        <taxon>Eumycetozoa</taxon>
        <taxon>Dictyostelia</taxon>
        <taxon>Dictyosteliales</taxon>
        <taxon>Dictyosteliaceae</taxon>
        <taxon>Dictyostelium</taxon>
    </lineage>
</organism>
<dbReference type="RefSeq" id="XP_003292509.1">
    <property type="nucleotide sequence ID" value="XM_003292461.1"/>
</dbReference>
<dbReference type="GeneID" id="10508315"/>
<dbReference type="VEuPathDB" id="AmoebaDB:DICPUDRAFT_157232"/>
<dbReference type="KEGG" id="dpp:DICPUDRAFT_157232"/>
<evidence type="ECO:0000313" key="3">
    <source>
        <dbReference type="Proteomes" id="UP000001064"/>
    </source>
</evidence>
<gene>
    <name evidence="2" type="ORF">DICPUDRAFT_157232</name>
</gene>
<feature type="compositionally biased region" description="Acidic residues" evidence="1">
    <location>
        <begin position="32"/>
        <end position="41"/>
    </location>
</feature>